<sequence length="61" mass="7207">MPSSTSYYDIFLTENLQFWELFGVTIYCGTTTCFLDFLVALRRRALDFLYKTVTTSTLYLR</sequence>
<name>A0A0V0HYP8_SOLCH</name>
<dbReference type="EMBL" id="GEDG01007694">
    <property type="protein sequence ID" value="JAP30805.1"/>
    <property type="molecule type" value="Transcribed_RNA"/>
</dbReference>
<organism evidence="2">
    <name type="scientific">Solanum chacoense</name>
    <name type="common">Chaco potato</name>
    <dbReference type="NCBI Taxonomy" id="4108"/>
    <lineage>
        <taxon>Eukaryota</taxon>
        <taxon>Viridiplantae</taxon>
        <taxon>Streptophyta</taxon>
        <taxon>Embryophyta</taxon>
        <taxon>Tracheophyta</taxon>
        <taxon>Spermatophyta</taxon>
        <taxon>Magnoliopsida</taxon>
        <taxon>eudicotyledons</taxon>
        <taxon>Gunneridae</taxon>
        <taxon>Pentapetalae</taxon>
        <taxon>asterids</taxon>
        <taxon>lamiids</taxon>
        <taxon>Solanales</taxon>
        <taxon>Solanaceae</taxon>
        <taxon>Solanoideae</taxon>
        <taxon>Solaneae</taxon>
        <taxon>Solanum</taxon>
    </lineage>
</organism>
<evidence type="ECO:0000313" key="2">
    <source>
        <dbReference type="EMBL" id="JAP25548.1"/>
    </source>
</evidence>
<feature type="transmembrane region" description="Helical" evidence="1">
    <location>
        <begin position="21"/>
        <end position="41"/>
    </location>
</feature>
<evidence type="ECO:0000256" key="1">
    <source>
        <dbReference type="SAM" id="Phobius"/>
    </source>
</evidence>
<dbReference type="AlphaFoldDB" id="A0A0V0HYP8"/>
<reference evidence="2" key="1">
    <citation type="submission" date="2015-12" db="EMBL/GenBank/DDBJ databases">
        <title>Gene expression during late stages of embryo sac development: a critical building block for successful pollen-pistil interactions.</title>
        <authorList>
            <person name="Liu Y."/>
            <person name="Joly V."/>
            <person name="Sabar M."/>
            <person name="Matton D.P."/>
        </authorList>
    </citation>
    <scope>NUCLEOTIDE SEQUENCE</scope>
</reference>
<protein>
    <submittedName>
        <fullName evidence="2">Putative ovule protein</fullName>
    </submittedName>
</protein>
<accession>A0A0V0HYP8</accession>
<keyword evidence="1" id="KW-0812">Transmembrane</keyword>
<dbReference type="EMBL" id="GEDG01013174">
    <property type="protein sequence ID" value="JAP25548.1"/>
    <property type="molecule type" value="Transcribed_RNA"/>
</dbReference>
<keyword evidence="1" id="KW-0472">Membrane</keyword>
<proteinExistence type="predicted"/>
<keyword evidence="1" id="KW-1133">Transmembrane helix</keyword>